<evidence type="ECO:0000313" key="2">
    <source>
        <dbReference type="EMBL" id="PIK41640.1"/>
    </source>
</evidence>
<dbReference type="GO" id="GO:0016301">
    <property type="term" value="F:kinase activity"/>
    <property type="evidence" value="ECO:0007669"/>
    <property type="project" value="UniProtKB-KW"/>
</dbReference>
<keyword evidence="2" id="KW-0418">Kinase</keyword>
<keyword evidence="3" id="KW-1185">Reference proteome</keyword>
<dbReference type="EMBL" id="MRZV01001001">
    <property type="protein sequence ID" value="PIK41640.1"/>
    <property type="molecule type" value="Genomic_DNA"/>
</dbReference>
<sequence>MLGREECSLIHLEQFLIVFSTDSLNEKDAYLVCIRGSGSSSNVEGTALNPYVLSVYPPKDVLPGFITLEVTHAGNVIGKCYASLVSHLDELAENLKNSLEPMNVMCESLGVSPASINQLDNLLYEHVKNIHDNNMLKDALTTSQEGKQKGSDKLYPTALHFAASFGLKNITNYLLGLPGADYAGTIRNKDNLSPAEMAKKNGHEELSDIMHYPMEVVKKSEGYVTMLHGDKPSKISGLV</sequence>
<dbReference type="PANTHER" id="PTHR16267:SF11">
    <property type="entry name" value="STUMPS, ISOFORM E"/>
    <property type="match status" value="1"/>
</dbReference>
<dbReference type="InterPro" id="IPR017893">
    <property type="entry name" value="DBB_domain"/>
</dbReference>
<organism evidence="2 3">
    <name type="scientific">Stichopus japonicus</name>
    <name type="common">Sea cucumber</name>
    <dbReference type="NCBI Taxonomy" id="307972"/>
    <lineage>
        <taxon>Eukaryota</taxon>
        <taxon>Metazoa</taxon>
        <taxon>Echinodermata</taxon>
        <taxon>Eleutherozoa</taxon>
        <taxon>Echinozoa</taxon>
        <taxon>Holothuroidea</taxon>
        <taxon>Aspidochirotacea</taxon>
        <taxon>Aspidochirotida</taxon>
        <taxon>Stichopodidae</taxon>
        <taxon>Apostichopus</taxon>
    </lineage>
</organism>
<dbReference type="OrthoDB" id="8192811at2759"/>
<dbReference type="SUPFAM" id="SSF48403">
    <property type="entry name" value="Ankyrin repeat"/>
    <property type="match status" value="1"/>
</dbReference>
<dbReference type="GO" id="GO:0005102">
    <property type="term" value="F:signaling receptor binding"/>
    <property type="evidence" value="ECO:0007669"/>
    <property type="project" value="TreeGrafter"/>
</dbReference>
<gene>
    <name evidence="2" type="ORF">BSL78_21506</name>
</gene>
<dbReference type="AlphaFoldDB" id="A0A2G8K0X7"/>
<dbReference type="InterPro" id="IPR036770">
    <property type="entry name" value="Ankyrin_rpt-contain_sf"/>
</dbReference>
<feature type="domain" description="DBB" evidence="1">
    <location>
        <begin position="1"/>
        <end position="139"/>
    </location>
</feature>
<comment type="caution">
    <text evidence="2">The sequence shown here is derived from an EMBL/GenBank/DDBJ whole genome shotgun (WGS) entry which is preliminary data.</text>
</comment>
<reference evidence="2 3" key="1">
    <citation type="journal article" date="2017" name="PLoS Biol.">
        <title>The sea cucumber genome provides insights into morphological evolution and visceral regeneration.</title>
        <authorList>
            <person name="Zhang X."/>
            <person name="Sun L."/>
            <person name="Yuan J."/>
            <person name="Sun Y."/>
            <person name="Gao Y."/>
            <person name="Zhang L."/>
            <person name="Li S."/>
            <person name="Dai H."/>
            <person name="Hamel J.F."/>
            <person name="Liu C."/>
            <person name="Yu Y."/>
            <person name="Liu S."/>
            <person name="Lin W."/>
            <person name="Guo K."/>
            <person name="Jin S."/>
            <person name="Xu P."/>
            <person name="Storey K.B."/>
            <person name="Huan P."/>
            <person name="Zhang T."/>
            <person name="Zhou Y."/>
            <person name="Zhang J."/>
            <person name="Lin C."/>
            <person name="Li X."/>
            <person name="Xing L."/>
            <person name="Huo D."/>
            <person name="Sun M."/>
            <person name="Wang L."/>
            <person name="Mercier A."/>
            <person name="Li F."/>
            <person name="Yang H."/>
            <person name="Xiang J."/>
        </authorList>
    </citation>
    <scope>NUCLEOTIDE SEQUENCE [LARGE SCALE GENOMIC DNA]</scope>
    <source>
        <strain evidence="2">Shaxun</strain>
        <tissue evidence="2">Muscle</tissue>
    </source>
</reference>
<accession>A0A2G8K0X7</accession>
<dbReference type="PANTHER" id="PTHR16267">
    <property type="entry name" value="BANK1/PIK3AP1 FAMILY MEMBER"/>
    <property type="match status" value="1"/>
</dbReference>
<dbReference type="Proteomes" id="UP000230750">
    <property type="component" value="Unassembled WGS sequence"/>
</dbReference>
<dbReference type="Pfam" id="PF14545">
    <property type="entry name" value="DBB"/>
    <property type="match status" value="1"/>
</dbReference>
<dbReference type="InterPro" id="IPR052446">
    <property type="entry name" value="B-cell_PI3K-Signaling_Adptrs"/>
</dbReference>
<dbReference type="Gene3D" id="1.25.40.20">
    <property type="entry name" value="Ankyrin repeat-containing domain"/>
    <property type="match status" value="1"/>
</dbReference>
<dbReference type="STRING" id="307972.A0A2G8K0X7"/>
<proteinExistence type="predicted"/>
<name>A0A2G8K0X7_STIJA</name>
<dbReference type="PROSITE" id="PS51376">
    <property type="entry name" value="DBB"/>
    <property type="match status" value="1"/>
</dbReference>
<keyword evidence="2" id="KW-0808">Transferase</keyword>
<evidence type="ECO:0000259" key="1">
    <source>
        <dbReference type="PROSITE" id="PS51376"/>
    </source>
</evidence>
<dbReference type="SMART" id="SM01282">
    <property type="entry name" value="DBB"/>
    <property type="match status" value="1"/>
</dbReference>
<evidence type="ECO:0000313" key="3">
    <source>
        <dbReference type="Proteomes" id="UP000230750"/>
    </source>
</evidence>
<protein>
    <submittedName>
        <fullName evidence="2">Putative phosphoinositide 3-kinase adapter protein 1 isoform X12</fullName>
    </submittedName>
</protein>